<dbReference type="GO" id="GO:0005524">
    <property type="term" value="F:ATP binding"/>
    <property type="evidence" value="ECO:0007669"/>
    <property type="project" value="UniProtKB-KW"/>
</dbReference>
<proteinExistence type="inferred from homology"/>
<dbReference type="PANTHER" id="PTHR47642">
    <property type="entry name" value="ATP-DEPENDENT DNA HELICASE"/>
    <property type="match status" value="1"/>
</dbReference>
<comment type="similarity">
    <text evidence="1">Belongs to the helicase family.</text>
</comment>
<comment type="cofactor">
    <cofactor evidence="1">
        <name>Mg(2+)</name>
        <dbReference type="ChEBI" id="CHEBI:18420"/>
    </cofactor>
</comment>
<keyword evidence="1" id="KW-0234">DNA repair</keyword>
<sequence length="122" mass="13795">MRATLSEVKLFVIDEISMVSSINLAFVHMRLEELFGSSEWFGSRNMLFVGDLLQLPPVHGNPVFEKVATKSILSQLGCAAAINIWRDCVTYDELIINERQKNDPQFSSMLDCVRRGCPTKKT</sequence>
<evidence type="ECO:0000313" key="3">
    <source>
        <dbReference type="EMBL" id="CAI8013556.1"/>
    </source>
</evidence>
<evidence type="ECO:0000313" key="4">
    <source>
        <dbReference type="Proteomes" id="UP001174909"/>
    </source>
</evidence>
<gene>
    <name evidence="3" type="ORF">GBAR_LOCUS8579</name>
</gene>
<dbReference type="SUPFAM" id="SSF52540">
    <property type="entry name" value="P-loop containing nucleoside triphosphate hydrolases"/>
    <property type="match status" value="1"/>
</dbReference>
<keyword evidence="1" id="KW-0233">DNA recombination</keyword>
<reference evidence="3" key="1">
    <citation type="submission" date="2023-03" db="EMBL/GenBank/DDBJ databases">
        <authorList>
            <person name="Steffen K."/>
            <person name="Cardenas P."/>
        </authorList>
    </citation>
    <scope>NUCLEOTIDE SEQUENCE</scope>
</reference>
<evidence type="ECO:0000259" key="2">
    <source>
        <dbReference type="Pfam" id="PF05970"/>
    </source>
</evidence>
<dbReference type="Gene3D" id="3.40.50.300">
    <property type="entry name" value="P-loop containing nucleotide triphosphate hydrolases"/>
    <property type="match status" value="1"/>
</dbReference>
<name>A0AA35WDS6_GEOBA</name>
<organism evidence="3 4">
    <name type="scientific">Geodia barretti</name>
    <name type="common">Barrett's horny sponge</name>
    <dbReference type="NCBI Taxonomy" id="519541"/>
    <lineage>
        <taxon>Eukaryota</taxon>
        <taxon>Metazoa</taxon>
        <taxon>Porifera</taxon>
        <taxon>Demospongiae</taxon>
        <taxon>Heteroscleromorpha</taxon>
        <taxon>Tetractinellida</taxon>
        <taxon>Astrophorina</taxon>
        <taxon>Geodiidae</taxon>
        <taxon>Geodia</taxon>
    </lineage>
</organism>
<keyword evidence="1" id="KW-0547">Nucleotide-binding</keyword>
<keyword evidence="1" id="KW-0347">Helicase</keyword>
<evidence type="ECO:0000256" key="1">
    <source>
        <dbReference type="RuleBase" id="RU363044"/>
    </source>
</evidence>
<dbReference type="GO" id="GO:0000723">
    <property type="term" value="P:telomere maintenance"/>
    <property type="evidence" value="ECO:0007669"/>
    <property type="project" value="InterPro"/>
</dbReference>
<dbReference type="AlphaFoldDB" id="A0AA35WDS6"/>
<dbReference type="GO" id="GO:0006310">
    <property type="term" value="P:DNA recombination"/>
    <property type="evidence" value="ECO:0007669"/>
    <property type="project" value="UniProtKB-KW"/>
</dbReference>
<dbReference type="Proteomes" id="UP001174909">
    <property type="component" value="Unassembled WGS sequence"/>
</dbReference>
<dbReference type="GO" id="GO:0006281">
    <property type="term" value="P:DNA repair"/>
    <property type="evidence" value="ECO:0007669"/>
    <property type="project" value="UniProtKB-KW"/>
</dbReference>
<dbReference type="InterPro" id="IPR051055">
    <property type="entry name" value="PIF1_helicase"/>
</dbReference>
<dbReference type="Pfam" id="PF05970">
    <property type="entry name" value="PIF1"/>
    <property type="match status" value="1"/>
</dbReference>
<dbReference type="InterPro" id="IPR027417">
    <property type="entry name" value="P-loop_NTPase"/>
</dbReference>
<dbReference type="EC" id="5.6.2.3" evidence="1"/>
<comment type="catalytic activity">
    <reaction evidence="1">
        <text>ATP + H2O = ADP + phosphate + H(+)</text>
        <dbReference type="Rhea" id="RHEA:13065"/>
        <dbReference type="ChEBI" id="CHEBI:15377"/>
        <dbReference type="ChEBI" id="CHEBI:15378"/>
        <dbReference type="ChEBI" id="CHEBI:30616"/>
        <dbReference type="ChEBI" id="CHEBI:43474"/>
        <dbReference type="ChEBI" id="CHEBI:456216"/>
        <dbReference type="EC" id="5.6.2.3"/>
    </reaction>
</comment>
<dbReference type="GO" id="GO:0043139">
    <property type="term" value="F:5'-3' DNA helicase activity"/>
    <property type="evidence" value="ECO:0007669"/>
    <property type="project" value="UniProtKB-EC"/>
</dbReference>
<accession>A0AA35WDS6</accession>
<comment type="caution">
    <text evidence="3">The sequence shown here is derived from an EMBL/GenBank/DDBJ whole genome shotgun (WGS) entry which is preliminary data.</text>
</comment>
<feature type="domain" description="DNA helicase Pif1-like DEAD-box helicase" evidence="2">
    <location>
        <begin position="3"/>
        <end position="116"/>
    </location>
</feature>
<protein>
    <recommendedName>
        <fullName evidence="1">ATP-dependent DNA helicase</fullName>
        <ecNumber evidence="1">5.6.2.3</ecNumber>
    </recommendedName>
</protein>
<feature type="non-terminal residue" evidence="3">
    <location>
        <position position="122"/>
    </location>
</feature>
<keyword evidence="4" id="KW-1185">Reference proteome</keyword>
<keyword evidence="1" id="KW-0378">Hydrolase</keyword>
<keyword evidence="1" id="KW-0227">DNA damage</keyword>
<dbReference type="EMBL" id="CASHTH010001275">
    <property type="protein sequence ID" value="CAI8013556.1"/>
    <property type="molecule type" value="Genomic_DNA"/>
</dbReference>
<keyword evidence="1" id="KW-0067">ATP-binding</keyword>
<dbReference type="GO" id="GO:0016787">
    <property type="term" value="F:hydrolase activity"/>
    <property type="evidence" value="ECO:0007669"/>
    <property type="project" value="UniProtKB-KW"/>
</dbReference>
<dbReference type="InterPro" id="IPR010285">
    <property type="entry name" value="DNA_helicase_pif1-like_DEAD"/>
</dbReference>